<dbReference type="EMBL" id="BGPR01025913">
    <property type="protein sequence ID" value="GBN95202.1"/>
    <property type="molecule type" value="Genomic_DNA"/>
</dbReference>
<keyword evidence="2" id="KW-1185">Reference proteome</keyword>
<accession>A0A4Y2T3N5</accession>
<name>A0A4Y2T3N5_ARAVE</name>
<comment type="caution">
    <text evidence="1">The sequence shown here is derived from an EMBL/GenBank/DDBJ whole genome shotgun (WGS) entry which is preliminary data.</text>
</comment>
<dbReference type="AlphaFoldDB" id="A0A4Y2T3N5"/>
<reference evidence="1 2" key="1">
    <citation type="journal article" date="2019" name="Sci. Rep.">
        <title>Orb-weaving spider Araneus ventricosus genome elucidates the spidroin gene catalogue.</title>
        <authorList>
            <person name="Kono N."/>
            <person name="Nakamura H."/>
            <person name="Ohtoshi R."/>
            <person name="Moran D.A.P."/>
            <person name="Shinohara A."/>
            <person name="Yoshida Y."/>
            <person name="Fujiwara M."/>
            <person name="Mori M."/>
            <person name="Tomita M."/>
            <person name="Arakawa K."/>
        </authorList>
    </citation>
    <scope>NUCLEOTIDE SEQUENCE [LARGE SCALE GENOMIC DNA]</scope>
</reference>
<proteinExistence type="predicted"/>
<evidence type="ECO:0000313" key="2">
    <source>
        <dbReference type="Proteomes" id="UP000499080"/>
    </source>
</evidence>
<dbReference type="Proteomes" id="UP000499080">
    <property type="component" value="Unassembled WGS sequence"/>
</dbReference>
<protein>
    <submittedName>
        <fullName evidence="1">Uncharacterized protein</fullName>
    </submittedName>
</protein>
<gene>
    <name evidence="1" type="ORF">AVEN_101125_1</name>
</gene>
<organism evidence="1 2">
    <name type="scientific">Araneus ventricosus</name>
    <name type="common">Orbweaver spider</name>
    <name type="synonym">Epeira ventricosa</name>
    <dbReference type="NCBI Taxonomy" id="182803"/>
    <lineage>
        <taxon>Eukaryota</taxon>
        <taxon>Metazoa</taxon>
        <taxon>Ecdysozoa</taxon>
        <taxon>Arthropoda</taxon>
        <taxon>Chelicerata</taxon>
        <taxon>Arachnida</taxon>
        <taxon>Araneae</taxon>
        <taxon>Araneomorphae</taxon>
        <taxon>Entelegynae</taxon>
        <taxon>Araneoidea</taxon>
        <taxon>Araneidae</taxon>
        <taxon>Araneus</taxon>
    </lineage>
</organism>
<sequence length="106" mass="12007">MVASLLPRSGVQAWPLPVIPYLPLKKSLPTIRLERQESDTTVCSNSITQKRNEADKRNLVCGLDPKIADQYQIFDLSISSNYKTSKAGKRHYSMLELDNSKTKRGR</sequence>
<evidence type="ECO:0000313" key="1">
    <source>
        <dbReference type="EMBL" id="GBN95202.1"/>
    </source>
</evidence>